<comment type="caution">
    <text evidence="3">The sequence shown here is derived from an EMBL/GenBank/DDBJ whole genome shotgun (WGS) entry which is preliminary data.</text>
</comment>
<dbReference type="Proteomes" id="UP001499930">
    <property type="component" value="Unassembled WGS sequence"/>
</dbReference>
<feature type="domain" description="Beta-mannosidase-like galactose-binding" evidence="2">
    <location>
        <begin position="10"/>
        <end position="57"/>
    </location>
</feature>
<dbReference type="SUPFAM" id="SSF49785">
    <property type="entry name" value="Galactose-binding domain-like"/>
    <property type="match status" value="1"/>
</dbReference>
<evidence type="ECO:0000259" key="2">
    <source>
        <dbReference type="Pfam" id="PF22666"/>
    </source>
</evidence>
<dbReference type="RefSeq" id="WP_344907277.1">
    <property type="nucleotide sequence ID" value="NZ_BAAAWD010000030.1"/>
</dbReference>
<dbReference type="Gene3D" id="2.60.120.260">
    <property type="entry name" value="Galactose-binding domain-like"/>
    <property type="match status" value="1"/>
</dbReference>
<organism evidence="3 4">
    <name type="scientific">Streptosporangium longisporum</name>
    <dbReference type="NCBI Taxonomy" id="46187"/>
    <lineage>
        <taxon>Bacteria</taxon>
        <taxon>Bacillati</taxon>
        <taxon>Actinomycetota</taxon>
        <taxon>Actinomycetes</taxon>
        <taxon>Streptosporangiales</taxon>
        <taxon>Streptosporangiaceae</taxon>
        <taxon>Streptosporangium</taxon>
    </lineage>
</organism>
<evidence type="ECO:0000256" key="1">
    <source>
        <dbReference type="ARBA" id="ARBA00022801"/>
    </source>
</evidence>
<dbReference type="InterPro" id="IPR054593">
    <property type="entry name" value="Beta-mannosidase-like_N2"/>
</dbReference>
<dbReference type="EMBL" id="BAAAWD010000030">
    <property type="protein sequence ID" value="GAA3040069.1"/>
    <property type="molecule type" value="Genomic_DNA"/>
</dbReference>
<evidence type="ECO:0000313" key="3">
    <source>
        <dbReference type="EMBL" id="GAA3040069.1"/>
    </source>
</evidence>
<keyword evidence="1" id="KW-0378">Hydrolase</keyword>
<protein>
    <recommendedName>
        <fullName evidence="2">Beta-mannosidase-like galactose-binding domain-containing protein</fullName>
    </recommendedName>
</protein>
<evidence type="ECO:0000313" key="4">
    <source>
        <dbReference type="Proteomes" id="UP001499930"/>
    </source>
</evidence>
<keyword evidence="4" id="KW-1185">Reference proteome</keyword>
<sequence length="59" mass="6402">MIRKMVYEGWHLRAAGEAVPDAFAGRDIPARVPGSSHLDLMAAGLVPDPYLDRNEAEPA</sequence>
<reference evidence="4" key="1">
    <citation type="journal article" date="2019" name="Int. J. Syst. Evol. Microbiol.">
        <title>The Global Catalogue of Microorganisms (GCM) 10K type strain sequencing project: providing services to taxonomists for standard genome sequencing and annotation.</title>
        <authorList>
            <consortium name="The Broad Institute Genomics Platform"/>
            <consortium name="The Broad Institute Genome Sequencing Center for Infectious Disease"/>
            <person name="Wu L."/>
            <person name="Ma J."/>
        </authorList>
    </citation>
    <scope>NUCLEOTIDE SEQUENCE [LARGE SCALE GENOMIC DNA]</scope>
    <source>
        <strain evidence="4">JCM 3106</strain>
    </source>
</reference>
<dbReference type="InterPro" id="IPR008979">
    <property type="entry name" value="Galactose-bd-like_sf"/>
</dbReference>
<dbReference type="Pfam" id="PF22666">
    <property type="entry name" value="Glyco_hydro_2_N2"/>
    <property type="match status" value="1"/>
</dbReference>
<gene>
    <name evidence="3" type="ORF">GCM10017559_80640</name>
</gene>
<accession>A0ABP6LFD4</accession>
<name>A0ABP6LFD4_9ACTN</name>
<proteinExistence type="predicted"/>